<feature type="transmembrane region" description="Helical" evidence="5">
    <location>
        <begin position="30"/>
        <end position="53"/>
    </location>
</feature>
<dbReference type="GO" id="GO:0016874">
    <property type="term" value="F:ligase activity"/>
    <property type="evidence" value="ECO:0007669"/>
    <property type="project" value="UniProtKB-KW"/>
</dbReference>
<feature type="transmembrane region" description="Helical" evidence="5">
    <location>
        <begin position="155"/>
        <end position="177"/>
    </location>
</feature>
<evidence type="ECO:0000313" key="8">
    <source>
        <dbReference type="Proteomes" id="UP001595925"/>
    </source>
</evidence>
<dbReference type="AlphaFoldDB" id="A0ABD5QJ74"/>
<proteinExistence type="predicted"/>
<keyword evidence="8" id="KW-1185">Reference proteome</keyword>
<evidence type="ECO:0000256" key="3">
    <source>
        <dbReference type="ARBA" id="ARBA00022989"/>
    </source>
</evidence>
<evidence type="ECO:0000256" key="1">
    <source>
        <dbReference type="ARBA" id="ARBA00004141"/>
    </source>
</evidence>
<feature type="transmembrane region" description="Helical" evidence="5">
    <location>
        <begin position="122"/>
        <end position="143"/>
    </location>
</feature>
<organism evidence="7 8">
    <name type="scientific">Saliphagus infecundisoli</name>
    <dbReference type="NCBI Taxonomy" id="1849069"/>
    <lineage>
        <taxon>Archaea</taxon>
        <taxon>Methanobacteriati</taxon>
        <taxon>Methanobacteriota</taxon>
        <taxon>Stenosarchaea group</taxon>
        <taxon>Halobacteria</taxon>
        <taxon>Halobacteriales</taxon>
        <taxon>Natrialbaceae</taxon>
        <taxon>Saliphagus</taxon>
    </lineage>
</organism>
<evidence type="ECO:0000259" key="6">
    <source>
        <dbReference type="Pfam" id="PF04932"/>
    </source>
</evidence>
<feature type="domain" description="O-antigen ligase-related" evidence="6">
    <location>
        <begin position="196"/>
        <end position="334"/>
    </location>
</feature>
<comment type="caution">
    <text evidence="7">The sequence shown here is derived from an EMBL/GenBank/DDBJ whole genome shotgun (WGS) entry which is preliminary data.</text>
</comment>
<evidence type="ECO:0000256" key="2">
    <source>
        <dbReference type="ARBA" id="ARBA00022692"/>
    </source>
</evidence>
<dbReference type="Pfam" id="PF04932">
    <property type="entry name" value="Wzy_C"/>
    <property type="match status" value="1"/>
</dbReference>
<dbReference type="InterPro" id="IPR051533">
    <property type="entry name" value="WaaL-like"/>
</dbReference>
<dbReference type="EMBL" id="JBHSJG010000053">
    <property type="protein sequence ID" value="MFC4989669.1"/>
    <property type="molecule type" value="Genomic_DNA"/>
</dbReference>
<keyword evidence="7" id="KW-0436">Ligase</keyword>
<gene>
    <name evidence="7" type="ORF">ACFPFO_18290</name>
</gene>
<feature type="transmembrane region" description="Helical" evidence="5">
    <location>
        <begin position="325"/>
        <end position="345"/>
    </location>
</feature>
<feature type="transmembrane region" description="Helical" evidence="5">
    <location>
        <begin position="357"/>
        <end position="374"/>
    </location>
</feature>
<dbReference type="PANTHER" id="PTHR37422">
    <property type="entry name" value="TEICHURONIC ACID BIOSYNTHESIS PROTEIN TUAE"/>
    <property type="match status" value="1"/>
</dbReference>
<evidence type="ECO:0000256" key="4">
    <source>
        <dbReference type="ARBA" id="ARBA00023136"/>
    </source>
</evidence>
<keyword evidence="4 5" id="KW-0472">Membrane</keyword>
<dbReference type="InterPro" id="IPR007016">
    <property type="entry name" value="O-antigen_ligase-rel_domated"/>
</dbReference>
<name>A0ABD5QJ74_9EURY</name>
<comment type="subcellular location">
    <subcellularLocation>
        <location evidence="1">Membrane</location>
        <topology evidence="1">Multi-pass membrane protein</topology>
    </subcellularLocation>
</comment>
<reference evidence="7 8" key="1">
    <citation type="journal article" date="2019" name="Int. J. Syst. Evol. Microbiol.">
        <title>The Global Catalogue of Microorganisms (GCM) 10K type strain sequencing project: providing services to taxonomists for standard genome sequencing and annotation.</title>
        <authorList>
            <consortium name="The Broad Institute Genomics Platform"/>
            <consortium name="The Broad Institute Genome Sequencing Center for Infectious Disease"/>
            <person name="Wu L."/>
            <person name="Ma J."/>
        </authorList>
    </citation>
    <scope>NUCLEOTIDE SEQUENCE [LARGE SCALE GENOMIC DNA]</scope>
    <source>
        <strain evidence="7 8">CGMCC 1.15824</strain>
    </source>
</reference>
<feature type="transmembrane region" description="Helical" evidence="5">
    <location>
        <begin position="233"/>
        <end position="253"/>
    </location>
</feature>
<keyword evidence="3 5" id="KW-1133">Transmembrane helix</keyword>
<feature type="transmembrane region" description="Helical" evidence="5">
    <location>
        <begin position="96"/>
        <end position="115"/>
    </location>
</feature>
<evidence type="ECO:0000256" key="5">
    <source>
        <dbReference type="SAM" id="Phobius"/>
    </source>
</evidence>
<dbReference type="GO" id="GO:0016020">
    <property type="term" value="C:membrane"/>
    <property type="evidence" value="ECO:0007669"/>
    <property type="project" value="UniProtKB-SubCell"/>
</dbReference>
<feature type="transmembrane region" description="Helical" evidence="5">
    <location>
        <begin position="65"/>
        <end position="84"/>
    </location>
</feature>
<accession>A0ABD5QJ74</accession>
<dbReference type="RefSeq" id="WP_224829332.1">
    <property type="nucleotide sequence ID" value="NZ_JAIVEF010000019.1"/>
</dbReference>
<evidence type="ECO:0000313" key="7">
    <source>
        <dbReference type="EMBL" id="MFC4989669.1"/>
    </source>
</evidence>
<feature type="transmembrane region" description="Helical" evidence="5">
    <location>
        <begin position="208"/>
        <end position="226"/>
    </location>
</feature>
<keyword evidence="2 5" id="KW-0812">Transmembrane</keyword>
<dbReference type="Proteomes" id="UP001595925">
    <property type="component" value="Unassembled WGS sequence"/>
</dbReference>
<dbReference type="PANTHER" id="PTHR37422:SF13">
    <property type="entry name" value="LIPOPOLYSACCHARIDE BIOSYNTHESIS PROTEIN PA4999-RELATED"/>
    <property type="match status" value="1"/>
</dbReference>
<sequence>MDSSRRTDAAFAVCYVAFVFAGVYKDAWYVAWAPLDLTLAFGLAAAAVAGWLALRGGLRVTPAGIAITGLFTAFALYAVVSGLWSPSTDYYLSKAFRLVGVTGLTLGLGALVVASSARRLRYTGFATVGFSLVAVIETFVRYLQSGDTAIYPFGTNYLITGRVLGLGIVILTGYLVLSRADRRLTTAAGIALPPATYALLVIGSRGPLVAAVGAIGLLVVAGLLIGRLPNGRWALGAYAAAVGLAGYVAFTVARHLETITRLLWLLEGPGQSLGARFTYWQQTIAGLGPATLPFGYGLGSWPVVLGYGDAQDYPHNIVLEVAFELGLVGLALLLALFAVGVGVAIREWADHGRPVHLVLLALFAYMLANTMVTGDLNENRYLFAVCGVLAYRVAPRRYAVPSLATVREAIGSSGSPT</sequence>
<protein>
    <submittedName>
        <fullName evidence="7">O-antigen ligase family protein</fullName>
    </submittedName>
</protein>
<feature type="transmembrane region" description="Helical" evidence="5">
    <location>
        <begin position="7"/>
        <end position="24"/>
    </location>
</feature>